<evidence type="ECO:0000313" key="1">
    <source>
        <dbReference type="EMBL" id="VUZ44872.1"/>
    </source>
</evidence>
<organism evidence="1 2">
    <name type="scientific">Hymenolepis diminuta</name>
    <name type="common">Rat tapeworm</name>
    <dbReference type="NCBI Taxonomy" id="6216"/>
    <lineage>
        <taxon>Eukaryota</taxon>
        <taxon>Metazoa</taxon>
        <taxon>Spiralia</taxon>
        <taxon>Lophotrochozoa</taxon>
        <taxon>Platyhelminthes</taxon>
        <taxon>Cestoda</taxon>
        <taxon>Eucestoda</taxon>
        <taxon>Cyclophyllidea</taxon>
        <taxon>Hymenolepididae</taxon>
        <taxon>Hymenolepis</taxon>
    </lineage>
</organism>
<sequence>MRKNVAYHFQSAPEEQTAKGPTAFVQIHPPSSLPQLLQSKGEKEEIEGF</sequence>
<keyword evidence="2" id="KW-1185">Reference proteome</keyword>
<gene>
    <name evidence="1" type="ORF">WMSIL1_LOCUS5040</name>
</gene>
<proteinExistence type="predicted"/>
<dbReference type="Proteomes" id="UP000321570">
    <property type="component" value="Unassembled WGS sequence"/>
</dbReference>
<reference evidence="1 2" key="1">
    <citation type="submission" date="2019-07" db="EMBL/GenBank/DDBJ databases">
        <authorList>
            <person name="Jastrzebski P J."/>
            <person name="Paukszto L."/>
            <person name="Jastrzebski P J."/>
        </authorList>
    </citation>
    <scope>NUCLEOTIDE SEQUENCE [LARGE SCALE GENOMIC DNA]</scope>
    <source>
        <strain evidence="1 2">WMS-il1</strain>
    </source>
</reference>
<dbReference type="AlphaFoldDB" id="A0A564YC74"/>
<protein>
    <submittedName>
        <fullName evidence="1">Uncharacterized protein</fullName>
    </submittedName>
</protein>
<dbReference type="EMBL" id="CABIJS010000155">
    <property type="protein sequence ID" value="VUZ44872.1"/>
    <property type="molecule type" value="Genomic_DNA"/>
</dbReference>
<accession>A0A564YC74</accession>
<evidence type="ECO:0000313" key="2">
    <source>
        <dbReference type="Proteomes" id="UP000321570"/>
    </source>
</evidence>
<name>A0A564YC74_HYMDI</name>